<evidence type="ECO:0000313" key="1">
    <source>
        <dbReference type="EMBL" id="MBC5766069.1"/>
    </source>
</evidence>
<protein>
    <recommendedName>
        <fullName evidence="3">XRE family transcriptional regulator</fullName>
    </recommendedName>
</protein>
<name>A0A923S317_9BURK</name>
<dbReference type="RefSeq" id="WP_187082552.1">
    <property type="nucleotide sequence ID" value="NZ_JACORU010000006.1"/>
</dbReference>
<dbReference type="Proteomes" id="UP000596827">
    <property type="component" value="Unassembled WGS sequence"/>
</dbReference>
<proteinExistence type="predicted"/>
<sequence length="148" mass="16037">MRSTVKLELNAREQNRLANVRRLIKTAGSIKAFAAKVGAALSTVSQYAGPNPRRRITENMARGWEEALGLREGELDAPPPDKVMVAASPATPRRRASDALAAHMVDLSRVASPATRALIEKLVAVGSKNLLPEARALQLFEEMAALER</sequence>
<organism evidence="1 2">
    <name type="scientific">Ramlibacter albus</name>
    <dbReference type="NCBI Taxonomy" id="2079448"/>
    <lineage>
        <taxon>Bacteria</taxon>
        <taxon>Pseudomonadati</taxon>
        <taxon>Pseudomonadota</taxon>
        <taxon>Betaproteobacteria</taxon>
        <taxon>Burkholderiales</taxon>
        <taxon>Comamonadaceae</taxon>
        <taxon>Ramlibacter</taxon>
    </lineage>
</organism>
<accession>A0A923S317</accession>
<dbReference type="EMBL" id="JACORU010000006">
    <property type="protein sequence ID" value="MBC5766069.1"/>
    <property type="molecule type" value="Genomic_DNA"/>
</dbReference>
<keyword evidence="2" id="KW-1185">Reference proteome</keyword>
<dbReference type="AlphaFoldDB" id="A0A923S317"/>
<gene>
    <name evidence="1" type="ORF">H8R02_16495</name>
</gene>
<comment type="caution">
    <text evidence="1">The sequence shown here is derived from an EMBL/GenBank/DDBJ whole genome shotgun (WGS) entry which is preliminary data.</text>
</comment>
<evidence type="ECO:0008006" key="3">
    <source>
        <dbReference type="Google" id="ProtNLM"/>
    </source>
</evidence>
<evidence type="ECO:0000313" key="2">
    <source>
        <dbReference type="Proteomes" id="UP000596827"/>
    </source>
</evidence>
<reference evidence="1" key="1">
    <citation type="submission" date="2020-08" db="EMBL/GenBank/DDBJ databases">
        <title>Ramlibacter sp. GTP1 16S ribosomal RNA gene genome sequencing and assembly.</title>
        <authorList>
            <person name="Kang M."/>
        </authorList>
    </citation>
    <scope>NUCLEOTIDE SEQUENCE</scope>
    <source>
        <strain evidence="1">GTP1</strain>
    </source>
</reference>